<feature type="transmembrane region" description="Helical" evidence="7">
    <location>
        <begin position="171"/>
        <end position="192"/>
    </location>
</feature>
<evidence type="ECO:0000313" key="9">
    <source>
        <dbReference type="EMBL" id="RBM03988.1"/>
    </source>
</evidence>
<evidence type="ECO:0000256" key="7">
    <source>
        <dbReference type="SAM" id="Phobius"/>
    </source>
</evidence>
<dbReference type="GO" id="GO:0005886">
    <property type="term" value="C:plasma membrane"/>
    <property type="evidence" value="ECO:0007669"/>
    <property type="project" value="UniProtKB-SubCell"/>
</dbReference>
<feature type="transmembrane region" description="Helical" evidence="7">
    <location>
        <begin position="616"/>
        <end position="638"/>
    </location>
</feature>
<feature type="transmembrane region" description="Helical" evidence="7">
    <location>
        <begin position="535"/>
        <end position="556"/>
    </location>
</feature>
<dbReference type="AlphaFoldDB" id="A0A365YMZ0"/>
<gene>
    <name evidence="9" type="ORF">C1H84_01405</name>
</gene>
<dbReference type="EMBL" id="POAF01000001">
    <property type="protein sequence ID" value="RBM03988.1"/>
    <property type="molecule type" value="Genomic_DNA"/>
</dbReference>
<feature type="domain" description="SSD" evidence="8">
    <location>
        <begin position="234"/>
        <end position="329"/>
    </location>
</feature>
<protein>
    <recommendedName>
        <fullName evidence="8">SSD domain-containing protein</fullName>
    </recommendedName>
</protein>
<name>A0A365YMZ0_9MICC</name>
<feature type="transmembrane region" description="Helical" evidence="7">
    <location>
        <begin position="510"/>
        <end position="528"/>
    </location>
</feature>
<keyword evidence="4 7" id="KW-0812">Transmembrane</keyword>
<evidence type="ECO:0000256" key="5">
    <source>
        <dbReference type="ARBA" id="ARBA00022989"/>
    </source>
</evidence>
<feature type="transmembrane region" description="Helical" evidence="7">
    <location>
        <begin position="367"/>
        <end position="388"/>
    </location>
</feature>
<sequence>MKVPVISRVASSLTSRRSARWWTVALLAVVVLLFGALSGVDAPKRADSSLVAGSDSAKVAELLAQNSDSTTTSAILVANGSTGEALSSSKIDQVTKLAPQMASDLAVKTGPALPSEDAKAVMVPVSWDTVDLDADKQTLTEIRDWLGAHELSRVQLQMTGSTAFAADVSQAFAGADFTLLAVTVGIVAVLLIATYRSPILWLIPLAVVALADRSASMVANVLGNAWDLHFDSGVLSVLVFGAGTNYALLLISRYRDELQKNEDHRKALAKAWAASFEAILTSNLTVVLTLLTLSLAVMEDTRGLGIVCAAGLLIAALFVFLLLPPVLALCGRKVFWPLVPKPGQPNTRGKYFGKAATAVMRKPGANLAALVVLLLVLAGALTGTRLGLDQTQQFRTPTESASAMTVLSEHYPAGEAQPITVLVDGSDTTVLQERLKGLDGVLRVGEARELGDSSWQQFSVISSDDPSGSEAMDLVAQIRSTADEASTATVLVGGQSASQYDSHQGHLRDLYVIAPMIMIICFAMLGWLTRSWRTALSLGLVNLLSAAAAVGLGSLISSMVFDVSALDVQVPLLAFVFLVALGVDYTIFFTQRVRQNSATSSLTDAVANAARSTGSVITSAGLVLAGVFAALSALPLMVLGQLGLIVGLGVLLDTFVVRTLLLPALFAVLGSNNKPVFGKGSGVQYAVESETSPSTESSINA</sequence>
<feature type="transmembrane region" description="Helical" evidence="7">
    <location>
        <begin position="199"/>
        <end position="222"/>
    </location>
</feature>
<feature type="transmembrane region" description="Helical" evidence="7">
    <location>
        <begin position="21"/>
        <end position="40"/>
    </location>
</feature>
<dbReference type="PANTHER" id="PTHR33406">
    <property type="entry name" value="MEMBRANE PROTEIN MJ1562-RELATED"/>
    <property type="match status" value="1"/>
</dbReference>
<evidence type="ECO:0000256" key="3">
    <source>
        <dbReference type="ARBA" id="ARBA00022475"/>
    </source>
</evidence>
<evidence type="ECO:0000259" key="8">
    <source>
        <dbReference type="PROSITE" id="PS50156"/>
    </source>
</evidence>
<dbReference type="PROSITE" id="PS50156">
    <property type="entry name" value="SSD"/>
    <property type="match status" value="2"/>
</dbReference>
<dbReference type="InterPro" id="IPR004869">
    <property type="entry name" value="MMPL_dom"/>
</dbReference>
<keyword evidence="6 7" id="KW-0472">Membrane</keyword>
<accession>A0A365YMZ0</accession>
<dbReference type="InterPro" id="IPR050545">
    <property type="entry name" value="Mycobact_MmpL"/>
</dbReference>
<dbReference type="InterPro" id="IPR000731">
    <property type="entry name" value="SSD"/>
</dbReference>
<keyword evidence="3" id="KW-1003">Cell membrane</keyword>
<feature type="transmembrane region" description="Helical" evidence="7">
    <location>
        <begin position="234"/>
        <end position="251"/>
    </location>
</feature>
<dbReference type="Pfam" id="PF03176">
    <property type="entry name" value="MMPL"/>
    <property type="match status" value="2"/>
</dbReference>
<dbReference type="PANTHER" id="PTHR33406:SF6">
    <property type="entry name" value="MEMBRANE PROTEIN YDGH-RELATED"/>
    <property type="match status" value="1"/>
</dbReference>
<feature type="transmembrane region" description="Helical" evidence="7">
    <location>
        <begin position="568"/>
        <end position="588"/>
    </location>
</feature>
<comment type="similarity">
    <text evidence="2">Belongs to the resistance-nodulation-cell division (RND) (TC 2.A.6) family. MmpL subfamily.</text>
</comment>
<feature type="domain" description="SSD" evidence="8">
    <location>
        <begin position="509"/>
        <end position="667"/>
    </location>
</feature>
<evidence type="ECO:0000256" key="6">
    <source>
        <dbReference type="ARBA" id="ARBA00023136"/>
    </source>
</evidence>
<organism evidence="9 10">
    <name type="scientific">Glutamicibacter soli</name>
    <dbReference type="NCBI Taxonomy" id="453836"/>
    <lineage>
        <taxon>Bacteria</taxon>
        <taxon>Bacillati</taxon>
        <taxon>Actinomycetota</taxon>
        <taxon>Actinomycetes</taxon>
        <taxon>Micrococcales</taxon>
        <taxon>Micrococcaceae</taxon>
        <taxon>Glutamicibacter</taxon>
    </lineage>
</organism>
<evidence type="ECO:0000256" key="4">
    <source>
        <dbReference type="ARBA" id="ARBA00022692"/>
    </source>
</evidence>
<keyword evidence="5 7" id="KW-1133">Transmembrane helix</keyword>
<dbReference type="Proteomes" id="UP000252167">
    <property type="component" value="Unassembled WGS sequence"/>
</dbReference>
<comment type="caution">
    <text evidence="9">The sequence shown here is derived from an EMBL/GenBank/DDBJ whole genome shotgun (WGS) entry which is preliminary data.</text>
</comment>
<comment type="subcellular location">
    <subcellularLocation>
        <location evidence="1">Cell membrane</location>
        <topology evidence="1">Multi-pass membrane protein</topology>
    </subcellularLocation>
</comment>
<dbReference type="SUPFAM" id="SSF82866">
    <property type="entry name" value="Multidrug efflux transporter AcrB transmembrane domain"/>
    <property type="match status" value="2"/>
</dbReference>
<keyword evidence="10" id="KW-1185">Reference proteome</keyword>
<dbReference type="Gene3D" id="1.20.1640.10">
    <property type="entry name" value="Multidrug efflux transporter AcrB transmembrane domain"/>
    <property type="match status" value="2"/>
</dbReference>
<proteinExistence type="inferred from homology"/>
<feature type="transmembrane region" description="Helical" evidence="7">
    <location>
        <begin position="644"/>
        <end position="669"/>
    </location>
</feature>
<evidence type="ECO:0000313" key="10">
    <source>
        <dbReference type="Proteomes" id="UP000252167"/>
    </source>
</evidence>
<evidence type="ECO:0000256" key="2">
    <source>
        <dbReference type="ARBA" id="ARBA00010157"/>
    </source>
</evidence>
<dbReference type="RefSeq" id="WP_113606356.1">
    <property type="nucleotide sequence ID" value="NZ_POAF01000001.1"/>
</dbReference>
<feature type="transmembrane region" description="Helical" evidence="7">
    <location>
        <begin position="272"/>
        <end position="297"/>
    </location>
</feature>
<feature type="transmembrane region" description="Helical" evidence="7">
    <location>
        <begin position="303"/>
        <end position="323"/>
    </location>
</feature>
<evidence type="ECO:0000256" key="1">
    <source>
        <dbReference type="ARBA" id="ARBA00004651"/>
    </source>
</evidence>
<reference evidence="9 10" key="1">
    <citation type="submission" date="2018-01" db="EMBL/GenBank/DDBJ databases">
        <title>Glutamicibacter soli strain NHPC-3 Whole genome sequence and assembly.</title>
        <authorList>
            <person name="Choudhury P."/>
            <person name="Gupta D."/>
            <person name="Sengupta K."/>
            <person name="Jawed A."/>
            <person name="Sultana N."/>
            <person name="Saha P."/>
        </authorList>
    </citation>
    <scope>NUCLEOTIDE SEQUENCE [LARGE SCALE GENOMIC DNA]</scope>
    <source>
        <strain evidence="9 10">NHPC-3</strain>
    </source>
</reference>